<dbReference type="Proteomes" id="UP000008076">
    <property type="component" value="Unassembled WGS sequence"/>
</dbReference>
<keyword evidence="3" id="KW-0560">Oxidoreductase</keyword>
<dbReference type="AlphaFoldDB" id="B0ESM1"/>
<accession>B0ESM1</accession>
<name>B0ESM1_ENTDS</name>
<evidence type="ECO:0000256" key="2">
    <source>
        <dbReference type="SAM" id="MobiDB-lite"/>
    </source>
</evidence>
<gene>
    <name evidence="3" type="ORF">EDI_087730</name>
</gene>
<feature type="region of interest" description="Disordered" evidence="2">
    <location>
        <begin position="708"/>
        <end position="733"/>
    </location>
</feature>
<sequence length="844" mass="100409">MAVLTELINNSCKKLESESYEDNLEQLKSRLYSKLSGEFPFNRSIEHNIKLRKAFDKLYKNTISQEIQSTSIELNQKEYQILKEKYNNVIKQMNQYKFDIIEIRNIIEGNDKSTTSFNQLNNSCETFYDLKQDIQKIKEFCIQFTTLERQESFETPLISTPPLNIPQDRRSYIPDEEEIKELEGYDPNITVDEAKRRNLLKDVKEIKAALEASLVSNQMIQNKIAQEQKEIRIRNGIKEDKKTSEDEELEKDISQMEKELESNGQYIQKEIDNQTLIRTDISIVETWDFSQLHEYQNSLVQEYSRSCIRHNFLYGKERLMASILEGKSKSEEWKKSIELVIKNADYHYLVNEMNEIRKSREGIIEKRESVKMQERAYERKKAISSGRRSVSNIQEEACDDIKRQVEEKRREVENMLDKYDEKLSSIKKRERELVDNAADENEVHNVSQLQNKKKERFTLYRQDQKKSIQDMKLGELRSEYERLEIMKNEIIRKEKVMEEYEKELTNAEKWRDKHQEEILKNRIEKRIDEEENKIQNERKKAEERIQNGEEDTEQYKGDIELLTTQCNNEKQKKDELLQETIDLWKKLRERAGITRDEHDQQTQKDYEESVKRVQELKNSIGRELTLKEQWYKAKYDYINIPISISRIMGYKERWENEYNNKLDGTGLFVNVENVEKYNESVNEEKFYESVKNGTVEELMNKIVEVPDKETSEEEYIESEDEDLENEEEKLENEKGDITTKQMKHFKPFDEDDVQPYEKKPFTPIDVPVLSQQPSTLGEEIESTSQWFQADPDDVFAKNKEEFVQQMVSVRDQLNGLIIECIGLMGMHTVDDINEEPESTNNNNH</sequence>
<dbReference type="RefSeq" id="XP_001741077.1">
    <property type="nucleotide sequence ID" value="XM_001741025.1"/>
</dbReference>
<protein>
    <submittedName>
        <fullName evidence="3">Nuclease sbcCD subunit C, putative</fullName>
        <ecNumber evidence="3">1.3.1.74</ecNumber>
    </submittedName>
</protein>
<dbReference type="GO" id="GO:0032440">
    <property type="term" value="F:2-alkenal reductase [NAD(P)H] activity"/>
    <property type="evidence" value="ECO:0007669"/>
    <property type="project" value="UniProtKB-EC"/>
</dbReference>
<keyword evidence="1" id="KW-0175">Coiled coil</keyword>
<dbReference type="GeneID" id="5886268"/>
<dbReference type="eggNOG" id="ENOG502RCAM">
    <property type="taxonomic scope" value="Eukaryota"/>
</dbReference>
<evidence type="ECO:0000256" key="1">
    <source>
        <dbReference type="SAM" id="Coils"/>
    </source>
</evidence>
<organism evidence="4">
    <name type="scientific">Entamoeba dispar (strain ATCC PRA-260 / SAW760)</name>
    <dbReference type="NCBI Taxonomy" id="370354"/>
    <lineage>
        <taxon>Eukaryota</taxon>
        <taxon>Amoebozoa</taxon>
        <taxon>Evosea</taxon>
        <taxon>Archamoebae</taxon>
        <taxon>Mastigamoebida</taxon>
        <taxon>Entamoebidae</taxon>
        <taxon>Entamoeba</taxon>
    </lineage>
</organism>
<feature type="coiled-coil region" evidence="1">
    <location>
        <begin position="473"/>
        <end position="579"/>
    </location>
</feature>
<feature type="compositionally biased region" description="Acidic residues" evidence="2">
    <location>
        <begin position="710"/>
        <end position="730"/>
    </location>
</feature>
<dbReference type="OrthoDB" id="29274at2759"/>
<dbReference type="EC" id="1.3.1.74" evidence="3"/>
<dbReference type="EMBL" id="DS550694">
    <property type="protein sequence ID" value="EDR22476.1"/>
    <property type="molecule type" value="Genomic_DNA"/>
</dbReference>
<dbReference type="KEGG" id="edi:EDI_087730"/>
<keyword evidence="4" id="KW-1185">Reference proteome</keyword>
<evidence type="ECO:0000313" key="3">
    <source>
        <dbReference type="EMBL" id="EDR22476.1"/>
    </source>
</evidence>
<proteinExistence type="predicted"/>
<feature type="coiled-coil region" evidence="1">
    <location>
        <begin position="391"/>
        <end position="436"/>
    </location>
</feature>
<dbReference type="OMA" id="ITRDEHD"/>
<reference evidence="4" key="1">
    <citation type="submission" date="2007-12" db="EMBL/GenBank/DDBJ databases">
        <title>Annotation of Entamoeba dispar SAW760.</title>
        <authorList>
            <person name="Lorenzi H."/>
            <person name="Inman J."/>
            <person name="Schobel S."/>
            <person name="Amedeo P."/>
            <person name="Caler E."/>
        </authorList>
    </citation>
    <scope>NUCLEOTIDE SEQUENCE [LARGE SCALE GENOMIC DNA]</scope>
    <source>
        <strain evidence="4">ATCC PRA-260 / SAW760</strain>
    </source>
</reference>
<dbReference type="VEuPathDB" id="AmoebaDB:EDI_087730"/>
<evidence type="ECO:0000313" key="4">
    <source>
        <dbReference type="Proteomes" id="UP000008076"/>
    </source>
</evidence>